<evidence type="ECO:0000313" key="1">
    <source>
        <dbReference type="EMBL" id="KAK1611994.1"/>
    </source>
</evidence>
<dbReference type="EMBL" id="JAUUTY010000007">
    <property type="protein sequence ID" value="KAK1611994.1"/>
    <property type="molecule type" value="Genomic_DNA"/>
</dbReference>
<dbReference type="PANTHER" id="PTHR10775:SF180">
    <property type="entry name" value="TRANSPOSON, EN_SPM-LIKE, TRANSPOSASE-ASSOCIATED DOMAIN PROTEIN-RELATED"/>
    <property type="match status" value="1"/>
</dbReference>
<dbReference type="PANTHER" id="PTHR10775">
    <property type="entry name" value="OS08G0208400 PROTEIN"/>
    <property type="match status" value="1"/>
</dbReference>
<accession>A0AAD8R231</accession>
<evidence type="ECO:0000313" key="2">
    <source>
        <dbReference type="Proteomes" id="UP001231189"/>
    </source>
</evidence>
<sequence>MENYSLLMGAAAVMKMAVEMAAVSMEKPSGALPRSRGCRNRDSCPPDLGFAMAAARKVFRIVVFRLGVSTEALYRRRGGVGGSGGHTIWRRGQGLGRAGLWSGGPVPSSGPSRVFCMLPVVMADKKEGIMILMTMKSLSHRTMQISIAMNKMLKTPDNNIDDDEEVPLASVVRDPHLQDLLLEKTKGARRKSKLEQLETDSNTLLYDSGRRLEESRLRVALDVLQMKAKHGWTDTSVNDILEYLKDLLPAGNTCPGSLAEAKRITCPLDLPHEKYHACINDCIIYRKEHVDKTKFPLCDADQYKKRKKKAL</sequence>
<protein>
    <submittedName>
        <fullName evidence="1">Uncharacterized protein</fullName>
    </submittedName>
</protein>
<dbReference type="Proteomes" id="UP001231189">
    <property type="component" value="Unassembled WGS sequence"/>
</dbReference>
<proteinExistence type="predicted"/>
<organism evidence="1 2">
    <name type="scientific">Lolium multiflorum</name>
    <name type="common">Italian ryegrass</name>
    <name type="synonym">Lolium perenne subsp. multiflorum</name>
    <dbReference type="NCBI Taxonomy" id="4521"/>
    <lineage>
        <taxon>Eukaryota</taxon>
        <taxon>Viridiplantae</taxon>
        <taxon>Streptophyta</taxon>
        <taxon>Embryophyta</taxon>
        <taxon>Tracheophyta</taxon>
        <taxon>Spermatophyta</taxon>
        <taxon>Magnoliopsida</taxon>
        <taxon>Liliopsida</taxon>
        <taxon>Poales</taxon>
        <taxon>Poaceae</taxon>
        <taxon>BOP clade</taxon>
        <taxon>Pooideae</taxon>
        <taxon>Poodae</taxon>
        <taxon>Poeae</taxon>
        <taxon>Poeae Chloroplast Group 2 (Poeae type)</taxon>
        <taxon>Loliodinae</taxon>
        <taxon>Loliinae</taxon>
        <taxon>Lolium</taxon>
    </lineage>
</organism>
<dbReference type="AlphaFoldDB" id="A0AAD8R231"/>
<keyword evidence="2" id="KW-1185">Reference proteome</keyword>
<gene>
    <name evidence="1" type="ORF">QYE76_035667</name>
</gene>
<reference evidence="1" key="1">
    <citation type="submission" date="2023-07" db="EMBL/GenBank/DDBJ databases">
        <title>A chromosome-level genome assembly of Lolium multiflorum.</title>
        <authorList>
            <person name="Chen Y."/>
            <person name="Copetti D."/>
            <person name="Kolliker R."/>
            <person name="Studer B."/>
        </authorList>
    </citation>
    <scope>NUCLEOTIDE SEQUENCE</scope>
    <source>
        <strain evidence="1">02402/16</strain>
        <tissue evidence="1">Leaf</tissue>
    </source>
</reference>
<name>A0AAD8R231_LOLMU</name>
<comment type="caution">
    <text evidence="1">The sequence shown here is derived from an EMBL/GenBank/DDBJ whole genome shotgun (WGS) entry which is preliminary data.</text>
</comment>